<gene>
    <name evidence="2" type="ORF">GCM10009430_30300</name>
</gene>
<reference evidence="2 3" key="1">
    <citation type="journal article" date="2019" name="Int. J. Syst. Evol. Microbiol.">
        <title>The Global Catalogue of Microorganisms (GCM) 10K type strain sequencing project: providing services to taxonomists for standard genome sequencing and annotation.</title>
        <authorList>
            <consortium name="The Broad Institute Genomics Platform"/>
            <consortium name="The Broad Institute Genome Sequencing Center for Infectious Disease"/>
            <person name="Wu L."/>
            <person name="Ma J."/>
        </authorList>
    </citation>
    <scope>NUCLEOTIDE SEQUENCE [LARGE SCALE GENOMIC DNA]</scope>
    <source>
        <strain evidence="2 3">JCM 15974</strain>
    </source>
</reference>
<dbReference type="Proteomes" id="UP001501758">
    <property type="component" value="Unassembled WGS sequence"/>
</dbReference>
<proteinExistence type="predicted"/>
<dbReference type="RefSeq" id="WP_343913122.1">
    <property type="nucleotide sequence ID" value="NZ_BAAAGE010000003.1"/>
</dbReference>
<name>A0ABN1J0D5_9FLAO</name>
<evidence type="ECO:0000313" key="3">
    <source>
        <dbReference type="Proteomes" id="UP001501758"/>
    </source>
</evidence>
<keyword evidence="1" id="KW-0732">Signal</keyword>
<dbReference type="PROSITE" id="PS51257">
    <property type="entry name" value="PROKAR_LIPOPROTEIN"/>
    <property type="match status" value="1"/>
</dbReference>
<organism evidence="2 3">
    <name type="scientific">Aquimarina litoralis</name>
    <dbReference type="NCBI Taxonomy" id="584605"/>
    <lineage>
        <taxon>Bacteria</taxon>
        <taxon>Pseudomonadati</taxon>
        <taxon>Bacteroidota</taxon>
        <taxon>Flavobacteriia</taxon>
        <taxon>Flavobacteriales</taxon>
        <taxon>Flavobacteriaceae</taxon>
        <taxon>Aquimarina</taxon>
    </lineage>
</organism>
<sequence>MGILRKNFLAVIASFVLLSISTSCQEEELEVVDPNIDNTIPQNSQLAGLMRNIVTHDGSYDDVVDGGNCFSVNLPYSITQNGQPLIIDSIEDYSSLSDSDDIQIQFPIKITRADHVVETIENQNNLDKLANTCQIRDEDIECVDFVYPFIFATFDSNNNIIATTEMFHDAQVFGFMEGLNENTVVSINYPIQLLLSNGEFLQIAHNTDLLSGIEAFQQSCEENDG</sequence>
<feature type="signal peptide" evidence="1">
    <location>
        <begin position="1"/>
        <end position="26"/>
    </location>
</feature>
<keyword evidence="3" id="KW-1185">Reference proteome</keyword>
<evidence type="ECO:0000313" key="2">
    <source>
        <dbReference type="EMBL" id="GAA0725125.1"/>
    </source>
</evidence>
<feature type="chain" id="PRO_5045902479" description="DUF4840 domain-containing protein" evidence="1">
    <location>
        <begin position="27"/>
        <end position="225"/>
    </location>
</feature>
<evidence type="ECO:0000256" key="1">
    <source>
        <dbReference type="SAM" id="SignalP"/>
    </source>
</evidence>
<protein>
    <recommendedName>
        <fullName evidence="4">DUF4840 domain-containing protein</fullName>
    </recommendedName>
</protein>
<comment type="caution">
    <text evidence="2">The sequence shown here is derived from an EMBL/GenBank/DDBJ whole genome shotgun (WGS) entry which is preliminary data.</text>
</comment>
<evidence type="ECO:0008006" key="4">
    <source>
        <dbReference type="Google" id="ProtNLM"/>
    </source>
</evidence>
<accession>A0ABN1J0D5</accession>
<dbReference type="EMBL" id="BAAAGE010000003">
    <property type="protein sequence ID" value="GAA0725125.1"/>
    <property type="molecule type" value="Genomic_DNA"/>
</dbReference>